<evidence type="ECO:0000313" key="2">
    <source>
        <dbReference type="EMBL" id="CAL1547351.1"/>
    </source>
</evidence>
<accession>A0AAV2IPZ4</accession>
<dbReference type="EMBL" id="CAXITT010000955">
    <property type="protein sequence ID" value="CAL1547351.1"/>
    <property type="molecule type" value="Genomic_DNA"/>
</dbReference>
<gene>
    <name evidence="2" type="ORF">GSLYS_00020676001</name>
</gene>
<feature type="compositionally biased region" description="Polar residues" evidence="1">
    <location>
        <begin position="320"/>
        <end position="341"/>
    </location>
</feature>
<name>A0AAV2IPZ4_LYMST</name>
<proteinExistence type="predicted"/>
<feature type="non-terminal residue" evidence="2">
    <location>
        <position position="392"/>
    </location>
</feature>
<evidence type="ECO:0000256" key="1">
    <source>
        <dbReference type="SAM" id="MobiDB-lite"/>
    </source>
</evidence>
<feature type="compositionally biased region" description="Basic and acidic residues" evidence="1">
    <location>
        <begin position="358"/>
        <end position="377"/>
    </location>
</feature>
<protein>
    <submittedName>
        <fullName evidence="2">Uncharacterized protein</fullName>
    </submittedName>
</protein>
<dbReference type="Proteomes" id="UP001497497">
    <property type="component" value="Unassembled WGS sequence"/>
</dbReference>
<feature type="compositionally biased region" description="Polar residues" evidence="1">
    <location>
        <begin position="65"/>
        <end position="83"/>
    </location>
</feature>
<feature type="non-terminal residue" evidence="2">
    <location>
        <position position="1"/>
    </location>
</feature>
<sequence length="392" mass="43988">KTEIVAAKGRPLRSCRIGANPVYADESPKTKRQSRKPLTKNTLPVKKQEISPSVRDRASAYESMIKQSTSKSPVKASRTGTSGNVGKVTPVVVMNDNSKKSIVDRNSALQGLNLKNSPTPARENDHAVQKENIISKTLTEVVEPKQGRTRLRLKKNKEPEEEVIRTETDFVLADNSSIVKKHLHVKQSPKQETITASLDETQIVVTEVFEIQSNDKPARLKDYEMTKVKTTPVLLQSHIKNAVPDCRSENLTKSKLVCDKDSKDQHIREPNNNKKAILDETQIVVTEVYELFDSKTEPTRLKEFEMVKVKTMPINDIVQSQTHYPVTKNNIDPTGSSSDQGFNDEESSCESDGAKLNMKNDETFSKDESNVDSETGRTTRTRTRAQQEKQKA</sequence>
<keyword evidence="3" id="KW-1185">Reference proteome</keyword>
<feature type="region of interest" description="Disordered" evidence="1">
    <location>
        <begin position="320"/>
        <end position="392"/>
    </location>
</feature>
<organism evidence="2 3">
    <name type="scientific">Lymnaea stagnalis</name>
    <name type="common">Great pond snail</name>
    <name type="synonym">Helix stagnalis</name>
    <dbReference type="NCBI Taxonomy" id="6523"/>
    <lineage>
        <taxon>Eukaryota</taxon>
        <taxon>Metazoa</taxon>
        <taxon>Spiralia</taxon>
        <taxon>Lophotrochozoa</taxon>
        <taxon>Mollusca</taxon>
        <taxon>Gastropoda</taxon>
        <taxon>Heterobranchia</taxon>
        <taxon>Euthyneura</taxon>
        <taxon>Panpulmonata</taxon>
        <taxon>Hygrophila</taxon>
        <taxon>Lymnaeoidea</taxon>
        <taxon>Lymnaeidae</taxon>
        <taxon>Lymnaea</taxon>
    </lineage>
</organism>
<comment type="caution">
    <text evidence="2">The sequence shown here is derived from an EMBL/GenBank/DDBJ whole genome shotgun (WGS) entry which is preliminary data.</text>
</comment>
<feature type="region of interest" description="Disordered" evidence="1">
    <location>
        <begin position="1"/>
        <end position="83"/>
    </location>
</feature>
<feature type="compositionally biased region" description="Basic and acidic residues" evidence="1">
    <location>
        <begin position="46"/>
        <end position="59"/>
    </location>
</feature>
<dbReference type="AlphaFoldDB" id="A0AAV2IPZ4"/>
<evidence type="ECO:0000313" key="3">
    <source>
        <dbReference type="Proteomes" id="UP001497497"/>
    </source>
</evidence>
<reference evidence="2 3" key="1">
    <citation type="submission" date="2024-04" db="EMBL/GenBank/DDBJ databases">
        <authorList>
            <consortium name="Genoscope - CEA"/>
            <person name="William W."/>
        </authorList>
    </citation>
    <scope>NUCLEOTIDE SEQUENCE [LARGE SCALE GENOMIC DNA]</scope>
</reference>